<feature type="domain" description="Heterokaryon incompatibility" evidence="1">
    <location>
        <begin position="22"/>
        <end position="79"/>
    </location>
</feature>
<evidence type="ECO:0000313" key="2">
    <source>
        <dbReference type="EMBL" id="ORX96679.1"/>
    </source>
</evidence>
<dbReference type="InterPro" id="IPR010730">
    <property type="entry name" value="HET"/>
</dbReference>
<evidence type="ECO:0000259" key="1">
    <source>
        <dbReference type="Pfam" id="PF06985"/>
    </source>
</evidence>
<dbReference type="OrthoDB" id="20872at2759"/>
<reference evidence="2 3" key="1">
    <citation type="submission" date="2016-07" db="EMBL/GenBank/DDBJ databases">
        <title>Pervasive Adenine N6-methylation of Active Genes in Fungi.</title>
        <authorList>
            <consortium name="DOE Joint Genome Institute"/>
            <person name="Mondo S.J."/>
            <person name="Dannebaum R.O."/>
            <person name="Kuo R.C."/>
            <person name="Labutti K."/>
            <person name="Haridas S."/>
            <person name="Kuo A."/>
            <person name="Salamov A."/>
            <person name="Ahrendt S.R."/>
            <person name="Lipzen A."/>
            <person name="Sullivan W."/>
            <person name="Andreopoulos W.B."/>
            <person name="Clum A."/>
            <person name="Lindquist E."/>
            <person name="Daum C."/>
            <person name="Ramamoorthy G.K."/>
            <person name="Gryganskyi A."/>
            <person name="Culley D."/>
            <person name="Magnuson J.K."/>
            <person name="James T.Y."/>
            <person name="O'Malley M.A."/>
            <person name="Stajich J.E."/>
            <person name="Spatafora J.W."/>
            <person name="Visel A."/>
            <person name="Grigoriev I.V."/>
        </authorList>
    </citation>
    <scope>NUCLEOTIDE SEQUENCE [LARGE SCALE GENOMIC DNA]</scope>
    <source>
        <strain evidence="2 3">CBS 115471</strain>
    </source>
</reference>
<protein>
    <recommendedName>
        <fullName evidence="1">Heterokaryon incompatibility domain-containing protein</fullName>
    </recommendedName>
</protein>
<dbReference type="STRING" id="1231657.A0A1Y1YFA3"/>
<dbReference type="AlphaFoldDB" id="A0A1Y1YFA3"/>
<comment type="caution">
    <text evidence="2">The sequence shown here is derived from an EMBL/GenBank/DDBJ whole genome shotgun (WGS) entry which is preliminary data.</text>
</comment>
<gene>
    <name evidence="2" type="ORF">BCR34DRAFT_628773</name>
</gene>
<dbReference type="EMBL" id="MCFA01000250">
    <property type="protein sequence ID" value="ORX96679.1"/>
    <property type="molecule type" value="Genomic_DNA"/>
</dbReference>
<dbReference type="Pfam" id="PF06985">
    <property type="entry name" value="HET"/>
    <property type="match status" value="1"/>
</dbReference>
<accession>A0A1Y1YFA3</accession>
<organism evidence="2 3">
    <name type="scientific">Clohesyomyces aquaticus</name>
    <dbReference type="NCBI Taxonomy" id="1231657"/>
    <lineage>
        <taxon>Eukaryota</taxon>
        <taxon>Fungi</taxon>
        <taxon>Dikarya</taxon>
        <taxon>Ascomycota</taxon>
        <taxon>Pezizomycotina</taxon>
        <taxon>Dothideomycetes</taxon>
        <taxon>Pleosporomycetidae</taxon>
        <taxon>Pleosporales</taxon>
        <taxon>Lindgomycetaceae</taxon>
        <taxon>Clohesyomyces</taxon>
    </lineage>
</organism>
<keyword evidence="3" id="KW-1185">Reference proteome</keyword>
<dbReference type="PANTHER" id="PTHR10622:SF10">
    <property type="entry name" value="HET DOMAIN-CONTAINING PROTEIN"/>
    <property type="match status" value="1"/>
</dbReference>
<sequence>MRLLHSIRIELDEFFGSNIPPYAILSHRWENGEVLFEDILYNRAESKAGWEKVKRCFAQAQKEGFDWVWIDTLCIDKSSTSAWFTRGWTLQELIAPRLLHFFAAGEDKWISIGGRRHLLRHIAERTNIDEETLRGEDVRRCSIAARMSWASRRTTTREEDMAYCLLGIFDVHMPLLYGEGERASFAYRKRS</sequence>
<name>A0A1Y1YFA3_9PLEO</name>
<proteinExistence type="predicted"/>
<dbReference type="Proteomes" id="UP000193144">
    <property type="component" value="Unassembled WGS sequence"/>
</dbReference>
<dbReference type="PANTHER" id="PTHR10622">
    <property type="entry name" value="HET DOMAIN-CONTAINING PROTEIN"/>
    <property type="match status" value="1"/>
</dbReference>
<evidence type="ECO:0000313" key="3">
    <source>
        <dbReference type="Proteomes" id="UP000193144"/>
    </source>
</evidence>